<dbReference type="Gene3D" id="1.10.275.20">
    <property type="entry name" value="Choline/Carnitine o-acyltransferase"/>
    <property type="match status" value="1"/>
</dbReference>
<dbReference type="InterPro" id="IPR000542">
    <property type="entry name" value="Carn_acyl_trans"/>
</dbReference>
<evidence type="ECO:0000313" key="11">
    <source>
        <dbReference type="EMBL" id="KDN43950.1"/>
    </source>
</evidence>
<evidence type="ECO:0000256" key="8">
    <source>
        <dbReference type="RuleBase" id="RU003801"/>
    </source>
</evidence>
<accession>A0A066VZJ8</accession>
<dbReference type="Gene3D" id="3.30.559.10">
    <property type="entry name" value="Chloramphenicol acetyltransferase-like domain"/>
    <property type="match status" value="1"/>
</dbReference>
<dbReference type="GO" id="GO:0006631">
    <property type="term" value="P:fatty acid metabolic process"/>
    <property type="evidence" value="ECO:0007669"/>
    <property type="project" value="UniProtKB-KW"/>
</dbReference>
<dbReference type="PANTHER" id="PTHR22589:SF107">
    <property type="entry name" value="CHOLINE_CARNITINE ACYLTRANSFERASE DOMAIN-CONTAINING PROTEIN"/>
    <property type="match status" value="1"/>
</dbReference>
<feature type="region of interest" description="Disordered" evidence="9">
    <location>
        <begin position="1"/>
        <end position="22"/>
    </location>
</feature>
<dbReference type="GO" id="GO:0016406">
    <property type="term" value="F:carnitine O-acyltransferase activity"/>
    <property type="evidence" value="ECO:0007669"/>
    <property type="project" value="UniProtKB-ARBA"/>
</dbReference>
<keyword evidence="2" id="KW-0813">Transport</keyword>
<keyword evidence="6 8" id="KW-0012">Acyltransferase</keyword>
<dbReference type="InterPro" id="IPR042572">
    <property type="entry name" value="Carn_acyl_trans_N"/>
</dbReference>
<dbReference type="Proteomes" id="UP000027361">
    <property type="component" value="Unassembled WGS sequence"/>
</dbReference>
<evidence type="ECO:0000313" key="12">
    <source>
        <dbReference type="Proteomes" id="UP000027361"/>
    </source>
</evidence>
<dbReference type="Pfam" id="PF00755">
    <property type="entry name" value="Carn_acyltransf"/>
    <property type="match status" value="1"/>
</dbReference>
<proteinExistence type="inferred from homology"/>
<evidence type="ECO:0000256" key="3">
    <source>
        <dbReference type="ARBA" id="ARBA00022679"/>
    </source>
</evidence>
<evidence type="ECO:0000259" key="10">
    <source>
        <dbReference type="Pfam" id="PF00755"/>
    </source>
</evidence>
<dbReference type="GeneID" id="25266858"/>
<keyword evidence="3 8" id="KW-0808">Transferase</keyword>
<dbReference type="EMBL" id="JMSN01000056">
    <property type="protein sequence ID" value="KDN43950.1"/>
    <property type="molecule type" value="Genomic_DNA"/>
</dbReference>
<reference evidence="11 12" key="1">
    <citation type="submission" date="2014-05" db="EMBL/GenBank/DDBJ databases">
        <title>Draft genome sequence of a rare smut relative, Tilletiaria anomala UBC 951.</title>
        <authorList>
            <consortium name="DOE Joint Genome Institute"/>
            <person name="Toome M."/>
            <person name="Kuo A."/>
            <person name="Henrissat B."/>
            <person name="Lipzen A."/>
            <person name="Tritt A."/>
            <person name="Yoshinaga Y."/>
            <person name="Zane M."/>
            <person name="Barry K."/>
            <person name="Grigoriev I.V."/>
            <person name="Spatafora J.W."/>
            <person name="Aimea M.C."/>
        </authorList>
    </citation>
    <scope>NUCLEOTIDE SEQUENCE [LARGE SCALE GENOMIC DNA]</scope>
    <source>
        <strain evidence="11 12">UBC 951</strain>
    </source>
</reference>
<dbReference type="Gene3D" id="3.30.559.70">
    <property type="entry name" value="Choline/Carnitine o-acyltransferase, domain 2"/>
    <property type="match status" value="1"/>
</dbReference>
<dbReference type="InterPro" id="IPR039551">
    <property type="entry name" value="Cho/carn_acyl_trans"/>
</dbReference>
<evidence type="ECO:0000256" key="4">
    <source>
        <dbReference type="ARBA" id="ARBA00022832"/>
    </source>
</evidence>
<dbReference type="PROSITE" id="PS00440">
    <property type="entry name" value="ACYLTRANSF_C_2"/>
    <property type="match status" value="1"/>
</dbReference>
<keyword evidence="5" id="KW-0443">Lipid metabolism</keyword>
<dbReference type="InParanoid" id="A0A066VZJ8"/>
<evidence type="ECO:0000256" key="1">
    <source>
        <dbReference type="ARBA" id="ARBA00005232"/>
    </source>
</evidence>
<dbReference type="SUPFAM" id="SSF52777">
    <property type="entry name" value="CoA-dependent acyltransferases"/>
    <property type="match status" value="2"/>
</dbReference>
<dbReference type="HOGENOM" id="CLU_013513_5_0_1"/>
<dbReference type="InterPro" id="IPR023213">
    <property type="entry name" value="CAT-like_dom_sf"/>
</dbReference>
<comment type="caution">
    <text evidence="11">The sequence shown here is derived from an EMBL/GenBank/DDBJ whole genome shotgun (WGS) entry which is preliminary data.</text>
</comment>
<organism evidence="11 12">
    <name type="scientific">Tilletiaria anomala (strain ATCC 24038 / CBS 436.72 / UBC 951)</name>
    <dbReference type="NCBI Taxonomy" id="1037660"/>
    <lineage>
        <taxon>Eukaryota</taxon>
        <taxon>Fungi</taxon>
        <taxon>Dikarya</taxon>
        <taxon>Basidiomycota</taxon>
        <taxon>Ustilaginomycotina</taxon>
        <taxon>Exobasidiomycetes</taxon>
        <taxon>Georgefischeriales</taxon>
        <taxon>Tilletiariaceae</taxon>
        <taxon>Tilletiaria</taxon>
    </lineage>
</organism>
<evidence type="ECO:0000256" key="5">
    <source>
        <dbReference type="ARBA" id="ARBA00023098"/>
    </source>
</evidence>
<gene>
    <name evidence="11" type="ORF">K437DRAFT_278696</name>
</gene>
<name>A0A066VZJ8_TILAU</name>
<dbReference type="STRING" id="1037660.A0A066VZJ8"/>
<dbReference type="InterPro" id="IPR042231">
    <property type="entry name" value="Cho/carn_acyl_trans_2"/>
</dbReference>
<dbReference type="AlphaFoldDB" id="A0A066VZJ8"/>
<protein>
    <submittedName>
        <fullName evidence="11">Acyltransferase ChoActase/COT/CPT</fullName>
    </submittedName>
</protein>
<feature type="active site" description="Proton acceptor" evidence="7">
    <location>
        <position position="421"/>
    </location>
</feature>
<dbReference type="OrthoDB" id="240216at2759"/>
<evidence type="ECO:0000256" key="7">
    <source>
        <dbReference type="PIRSR" id="PIRSR600542-1"/>
    </source>
</evidence>
<dbReference type="PANTHER" id="PTHR22589">
    <property type="entry name" value="CARNITINE O-ACYLTRANSFERASE"/>
    <property type="match status" value="1"/>
</dbReference>
<evidence type="ECO:0000256" key="6">
    <source>
        <dbReference type="ARBA" id="ARBA00023315"/>
    </source>
</evidence>
<dbReference type="RefSeq" id="XP_013242571.1">
    <property type="nucleotide sequence ID" value="XM_013387117.1"/>
</dbReference>
<sequence>MLALTKWRGTPSDPAAPPPRTLAAQSRLRRLPVPPLEQTLAKYLRSLQPLLQQMEERGQLAEPSVEAAMHKREQWAQELLQSKLGRVLQQRLVDVDSTTPNNWLDDRFWLQKAYHEWRVPLLINSNWWLLLTNDPSLLSTSDASIGEHKGHGQALPVGAEAQKAAVAAGTELPPVSELLGEKRWDEMELGIRRAAWLTWRLVEFKLRLDREDILPDASKAGPFCMHQYTNVYGVTRIPALPHDWNTRPSPRAAGVSSTAANRSDPPARHVTVIVRNHFYELQVIDDAEGKIIRPEALELALRHIVQDVQAREEDGEGVGVLSADERDRWAITREQLAALSPANAQSLRSIERSLFALSLDTSVLPLPSQHPAPALSASPEWVDALARNCSGAGRAGHNRWFDKSINLVVEPNGRAGINGEHSPVDALIPSILADYATGVPCPPPGALFPAVDTTSPADLSDAPAAAHKRLDFTLDDALHAEIRAATRRALAISAGTDLRVLYYNEYGADWIKKVAKQSPDAYLQQALQVAHALTHGWQVPTYETASTRLFKHGRTDVIRSFSTESYAFVKALLRGGSCERNENDMQALYRLLTAATQAHNAQTRESSTGKGIDRHLTGLRLVFNPQTDGGADALPQLFRDPLFTASQTWTLSTSGLSAGDRLAGTGFGAGYDDGYGCNYLAGGTLLKFGLESKHANAQTSTTAFAQNLVRALRLMRDVCERGIEPADAAVDAKGKL</sequence>
<evidence type="ECO:0000256" key="2">
    <source>
        <dbReference type="ARBA" id="ARBA00022448"/>
    </source>
</evidence>
<keyword evidence="4" id="KW-0276">Fatty acid metabolism</keyword>
<feature type="domain" description="Choline/carnitine acyltransferase" evidence="10">
    <location>
        <begin position="31"/>
        <end position="709"/>
    </location>
</feature>
<evidence type="ECO:0000256" key="9">
    <source>
        <dbReference type="SAM" id="MobiDB-lite"/>
    </source>
</evidence>
<keyword evidence="12" id="KW-1185">Reference proteome</keyword>
<comment type="similarity">
    <text evidence="1 8">Belongs to the carnitine/choline acetyltransferase family.</text>
</comment>
<dbReference type="OMA" id="FIKQQKC"/>